<dbReference type="GO" id="GO:0006400">
    <property type="term" value="P:tRNA modification"/>
    <property type="evidence" value="ECO:0007669"/>
    <property type="project" value="UniProtKB-UniRule"/>
</dbReference>
<keyword evidence="7" id="KW-1185">Reference proteome</keyword>
<feature type="domain" description="Rhodanese" evidence="5">
    <location>
        <begin position="144"/>
        <end position="239"/>
    </location>
</feature>
<evidence type="ECO:0000256" key="1">
    <source>
        <dbReference type="ARBA" id="ARBA00022694"/>
    </source>
</evidence>
<dbReference type="Pfam" id="PF17773">
    <property type="entry name" value="UPF0176_N"/>
    <property type="match status" value="1"/>
</dbReference>
<dbReference type="InterPro" id="IPR036873">
    <property type="entry name" value="Rhodanese-like_dom_sf"/>
</dbReference>
<protein>
    <recommendedName>
        <fullName evidence="4">tRNA uridine(34) hydroxylase</fullName>
        <ecNumber evidence="4">1.14.-.-</ecNumber>
    </recommendedName>
    <alternativeName>
        <fullName evidence="4">tRNA hydroxylation protein O</fullName>
    </alternativeName>
</protein>
<reference evidence="7" key="1">
    <citation type="submission" date="2016-11" db="EMBL/GenBank/DDBJ databases">
        <authorList>
            <person name="Varghese N."/>
            <person name="Submissions S."/>
        </authorList>
    </citation>
    <scope>NUCLEOTIDE SEQUENCE [LARGE SCALE GENOMIC DNA]</scope>
    <source>
        <strain evidence="7">DSM 19741</strain>
    </source>
</reference>
<dbReference type="PANTHER" id="PTHR43846">
    <property type="entry name" value="UPF0176 PROTEIN YCEA"/>
    <property type="match status" value="1"/>
</dbReference>
<dbReference type="Gene3D" id="3.30.70.100">
    <property type="match status" value="1"/>
</dbReference>
<accession>A0A1M5JR44</accession>
<comment type="function">
    <text evidence="3">Catalyzes oxygen-dependent 5-hydroxyuridine (ho5U) modification at position 34 in tRNAs, the first step in 5-carboxymethoxyuridine (cmo5U) biosynthesis. May be part of an alternate pathway, which is able to bypass cmo5U biogenesis in a subset of tRNAs under aerobic conditions.</text>
</comment>
<dbReference type="HAMAP" id="MF_00469">
    <property type="entry name" value="TrhO"/>
    <property type="match status" value="1"/>
</dbReference>
<dbReference type="Pfam" id="PF12368">
    <property type="entry name" value="Rhodanese_C"/>
    <property type="match status" value="1"/>
</dbReference>
<dbReference type="RefSeq" id="WP_072993753.1">
    <property type="nucleotide sequence ID" value="NZ_FQWE01000012.1"/>
</dbReference>
<dbReference type="Pfam" id="PF00581">
    <property type="entry name" value="Rhodanese"/>
    <property type="match status" value="1"/>
</dbReference>
<dbReference type="InterPro" id="IPR020936">
    <property type="entry name" value="TrhO"/>
</dbReference>
<comment type="catalytic activity">
    <reaction evidence="4">
        <text>uridine(34) in tRNA + AH2 + O2 = 5-hydroxyuridine(34) in tRNA + A + H2O</text>
        <dbReference type="Rhea" id="RHEA:64224"/>
        <dbReference type="Rhea" id="RHEA-COMP:11727"/>
        <dbReference type="Rhea" id="RHEA-COMP:13381"/>
        <dbReference type="ChEBI" id="CHEBI:13193"/>
        <dbReference type="ChEBI" id="CHEBI:15377"/>
        <dbReference type="ChEBI" id="CHEBI:15379"/>
        <dbReference type="ChEBI" id="CHEBI:17499"/>
        <dbReference type="ChEBI" id="CHEBI:65315"/>
        <dbReference type="ChEBI" id="CHEBI:136877"/>
    </reaction>
</comment>
<keyword evidence="2 4" id="KW-0560">Oxidoreductase</keyword>
<dbReference type="InterPro" id="IPR022111">
    <property type="entry name" value="Rhodanese_C"/>
</dbReference>
<dbReference type="SUPFAM" id="SSF50447">
    <property type="entry name" value="Translation proteins"/>
    <property type="match status" value="1"/>
</dbReference>
<dbReference type="CDD" id="cd01518">
    <property type="entry name" value="RHOD_YceA"/>
    <property type="match status" value="1"/>
</dbReference>
<evidence type="ECO:0000256" key="2">
    <source>
        <dbReference type="ARBA" id="ARBA00023002"/>
    </source>
</evidence>
<proteinExistence type="inferred from homology"/>
<dbReference type="InterPro" id="IPR001763">
    <property type="entry name" value="Rhodanese-like_dom"/>
</dbReference>
<dbReference type="InterPro" id="IPR009000">
    <property type="entry name" value="Transl_B-barrel_sf"/>
</dbReference>
<evidence type="ECO:0000313" key="7">
    <source>
        <dbReference type="Proteomes" id="UP000184036"/>
    </source>
</evidence>
<dbReference type="EMBL" id="FQWE01000012">
    <property type="protein sequence ID" value="SHG43027.1"/>
    <property type="molecule type" value="Genomic_DNA"/>
</dbReference>
<evidence type="ECO:0000256" key="3">
    <source>
        <dbReference type="ARBA" id="ARBA00045625"/>
    </source>
</evidence>
<dbReference type="AlphaFoldDB" id="A0A1M5JR44"/>
<organism evidence="6 7">
    <name type="scientific">Flavobacterium segetis</name>
    <dbReference type="NCBI Taxonomy" id="271157"/>
    <lineage>
        <taxon>Bacteria</taxon>
        <taxon>Pseudomonadati</taxon>
        <taxon>Bacteroidota</taxon>
        <taxon>Flavobacteriia</taxon>
        <taxon>Flavobacteriales</taxon>
        <taxon>Flavobacteriaceae</taxon>
        <taxon>Flavobacterium</taxon>
    </lineage>
</organism>
<evidence type="ECO:0000259" key="5">
    <source>
        <dbReference type="PROSITE" id="PS50206"/>
    </source>
</evidence>
<dbReference type="EC" id="1.14.-.-" evidence="4"/>
<dbReference type="PANTHER" id="PTHR43846:SF1">
    <property type="entry name" value="TRNA URIDINE(34) HYDROXYLASE"/>
    <property type="match status" value="1"/>
</dbReference>
<evidence type="ECO:0000256" key="4">
    <source>
        <dbReference type="HAMAP-Rule" id="MF_00469"/>
    </source>
</evidence>
<gene>
    <name evidence="4" type="primary">trhO</name>
    <name evidence="6" type="ORF">SAMN05444396_11229</name>
</gene>
<dbReference type="Gene3D" id="3.40.250.10">
    <property type="entry name" value="Rhodanese-like domain"/>
    <property type="match status" value="1"/>
</dbReference>
<dbReference type="SUPFAM" id="SSF52821">
    <property type="entry name" value="Rhodanese/Cell cycle control phosphatase"/>
    <property type="match status" value="1"/>
</dbReference>
<dbReference type="InterPro" id="IPR040503">
    <property type="entry name" value="TRHO_N"/>
</dbReference>
<evidence type="ECO:0000313" key="6">
    <source>
        <dbReference type="EMBL" id="SHG43027.1"/>
    </source>
</evidence>
<dbReference type="SMART" id="SM00450">
    <property type="entry name" value="RHOD"/>
    <property type="match status" value="1"/>
</dbReference>
<sequence>MQLYNTLSAEERAIMIDDAGKQRLTLSFYAYAQIQNPTQFRNDLFLAWNPLGVLGRIYVANEGINAQLSLPADNFYAFKDTIEAYHFMKGIRLNIAVEQDDHSFLKLTVKVRDKIVADGLVDETFDVTNIGIHLKAQEFNDLLEDPNTIVVDMRNHYESEIGHFTKAIKTDVDTFRESLPIIEEQLAQHKQDKKLLMYCTGGIRCEKASAYFKHKGFENVYQLEGGIIEYTRQVKEQGLESKFIGKNFVFDHRLGERITDDIVSQCHQCGKPCDVHTNCANEGCHLLFIQCEECASAMEGCCSSACVDVIHLPEEEQKVVRRGIKNGNMIFKKGKSDVLTFKNNHDPLAAIPNLSELAETKTARRVATVLKKEVKLKKQYIGKGTHFFPKPSVAQFFIEEGEIKIGDTILIKGATTGEQQIIIEEMFVNDTDAKIATLGDTCTFKLPFRIRLSDKLYKVLD</sequence>
<name>A0A1M5JR44_9FLAO</name>
<dbReference type="NCBIfam" id="NF001133">
    <property type="entry name" value="PRK00142.1-1"/>
    <property type="match status" value="1"/>
</dbReference>
<dbReference type="OrthoDB" id="9778326at2"/>
<keyword evidence="1 4" id="KW-0819">tRNA processing</keyword>
<dbReference type="Proteomes" id="UP000184036">
    <property type="component" value="Unassembled WGS sequence"/>
</dbReference>
<dbReference type="STRING" id="271157.SAMN05444396_11229"/>
<dbReference type="PROSITE" id="PS50206">
    <property type="entry name" value="RHODANESE_3"/>
    <property type="match status" value="1"/>
</dbReference>
<comment type="similarity">
    <text evidence="4">Belongs to the TrhO family.</text>
</comment>
<dbReference type="GO" id="GO:0016705">
    <property type="term" value="F:oxidoreductase activity, acting on paired donors, with incorporation or reduction of molecular oxygen"/>
    <property type="evidence" value="ECO:0007669"/>
    <property type="project" value="UniProtKB-UniRule"/>
</dbReference>